<dbReference type="GO" id="GO:0043190">
    <property type="term" value="C:ATP-binding cassette (ABC) transporter complex"/>
    <property type="evidence" value="ECO:0007669"/>
    <property type="project" value="InterPro"/>
</dbReference>
<dbReference type="PANTHER" id="PTHR30290:SF10">
    <property type="entry name" value="PERIPLASMIC OLIGOPEPTIDE-BINDING PROTEIN-RELATED"/>
    <property type="match status" value="1"/>
</dbReference>
<dbReference type="SUPFAM" id="SSF53850">
    <property type="entry name" value="Periplasmic binding protein-like II"/>
    <property type="match status" value="1"/>
</dbReference>
<gene>
    <name evidence="9" type="ORF">E0485_16795</name>
</gene>
<proteinExistence type="inferred from homology"/>
<dbReference type="GO" id="GO:1904680">
    <property type="term" value="F:peptide transmembrane transporter activity"/>
    <property type="evidence" value="ECO:0007669"/>
    <property type="project" value="TreeGrafter"/>
</dbReference>
<dbReference type="InterPro" id="IPR030678">
    <property type="entry name" value="Peptide/Ni-bd"/>
</dbReference>
<keyword evidence="5" id="KW-0653">Protein transport</keyword>
<dbReference type="Gene3D" id="3.40.190.10">
    <property type="entry name" value="Periplasmic binding protein-like II"/>
    <property type="match status" value="1"/>
</dbReference>
<evidence type="ECO:0000256" key="7">
    <source>
        <dbReference type="SAM" id="SignalP"/>
    </source>
</evidence>
<feature type="chain" id="PRO_5020235531" evidence="7">
    <location>
        <begin position="31"/>
        <end position="559"/>
    </location>
</feature>
<keyword evidence="5" id="KW-0571">Peptide transport</keyword>
<feature type="signal peptide" evidence="7">
    <location>
        <begin position="1"/>
        <end position="30"/>
    </location>
</feature>
<protein>
    <submittedName>
        <fullName evidence="9">Peptide ABC transporter substrate-binding protein</fullName>
    </submittedName>
</protein>
<dbReference type="PANTHER" id="PTHR30290">
    <property type="entry name" value="PERIPLASMIC BINDING COMPONENT OF ABC TRANSPORTER"/>
    <property type="match status" value="1"/>
</dbReference>
<evidence type="ECO:0000256" key="1">
    <source>
        <dbReference type="ARBA" id="ARBA00004196"/>
    </source>
</evidence>
<sequence>MKQKKMLSTAVAVTLIGSLVAGCSSGGGNAANTPAASQAPGNSTSTPAPVSNVKQEIKMNLVTEPEALDVSKQTSVGAADVINALMDGLYRLDKDGKITMGVAKAAPKISADGLVYTIDLNPDAKWTDGVPVKAQDFVYSFRRTAAKETAAQYGFMMEWLKGGADIQAGKAQPDTLGVKALSDTQLEITLDSPKSFFTNILAFPTFLPQREDIVTKYGEKNGADADKLITNGPFKLTSWTHDQSMVLEKSENYWDAANVNLTKVTLTMVADNGTELNLYETKELDYATVQGDNIALYKGKPDLVSRPEVGNWYIQYQNKDHPVFSNANIRKAMALSIDRQALVDVVLKDGSLPATGLIPNGTLDGNGQDFRKLNGDVMPPFDAAKAKDYLAKGMAELKLTAFPKVKLTTSDNTRAKKILEFLISQWKTNLGIDIDPEPMPGKARIEKMHSKNFDLVLAGWSADYNDASTFLDMWYEGSPFNDVNYNSAAFTKNVLESQKETDLAKRSKLMLDAEKQLIEDMPIGPLYFSARKYLVRPNVEGMFLPPLAIEFEIKWAKIK</sequence>
<feature type="domain" description="Solute-binding protein family 5" evidence="8">
    <location>
        <begin position="98"/>
        <end position="480"/>
    </location>
</feature>
<feature type="region of interest" description="Disordered" evidence="6">
    <location>
        <begin position="31"/>
        <end position="50"/>
    </location>
</feature>
<dbReference type="OrthoDB" id="9801912at2"/>
<dbReference type="Gene3D" id="3.10.105.10">
    <property type="entry name" value="Dipeptide-binding Protein, Domain 3"/>
    <property type="match status" value="1"/>
</dbReference>
<name>A0A4V2WNH9_9BACL</name>
<evidence type="ECO:0000256" key="3">
    <source>
        <dbReference type="ARBA" id="ARBA00022448"/>
    </source>
</evidence>
<dbReference type="RefSeq" id="WP_132419232.1">
    <property type="nucleotide sequence ID" value="NZ_SKFG01000018.1"/>
</dbReference>
<keyword evidence="4 7" id="KW-0732">Signal</keyword>
<dbReference type="Proteomes" id="UP000295418">
    <property type="component" value="Unassembled WGS sequence"/>
</dbReference>
<reference evidence="9 10" key="1">
    <citation type="submission" date="2019-03" db="EMBL/GenBank/DDBJ databases">
        <authorList>
            <person name="Kim M.K.M."/>
        </authorList>
    </citation>
    <scope>NUCLEOTIDE SEQUENCE [LARGE SCALE GENOMIC DNA]</scope>
    <source>
        <strain evidence="9 10">18JY21-1</strain>
    </source>
</reference>
<dbReference type="Pfam" id="PF00496">
    <property type="entry name" value="SBP_bac_5"/>
    <property type="match status" value="1"/>
</dbReference>
<accession>A0A4V2WNH9</accession>
<evidence type="ECO:0000256" key="4">
    <source>
        <dbReference type="ARBA" id="ARBA00022729"/>
    </source>
</evidence>
<keyword evidence="3" id="KW-0813">Transport</keyword>
<comment type="similarity">
    <text evidence="2">Belongs to the bacterial solute-binding protein 5 family.</text>
</comment>
<organism evidence="9 10">
    <name type="scientific">Paenibacillus albiflavus</name>
    <dbReference type="NCBI Taxonomy" id="2545760"/>
    <lineage>
        <taxon>Bacteria</taxon>
        <taxon>Bacillati</taxon>
        <taxon>Bacillota</taxon>
        <taxon>Bacilli</taxon>
        <taxon>Bacillales</taxon>
        <taxon>Paenibacillaceae</taxon>
        <taxon>Paenibacillus</taxon>
    </lineage>
</organism>
<dbReference type="InterPro" id="IPR000914">
    <property type="entry name" value="SBP_5_dom"/>
</dbReference>
<dbReference type="FunFam" id="3.90.76.10:FF:000001">
    <property type="entry name" value="Oligopeptide ABC transporter substrate-binding protein"/>
    <property type="match status" value="1"/>
</dbReference>
<dbReference type="FunFam" id="3.10.105.10:FF:000001">
    <property type="entry name" value="Oligopeptide ABC transporter, oligopeptide-binding protein"/>
    <property type="match status" value="1"/>
</dbReference>
<dbReference type="EMBL" id="SKFG01000018">
    <property type="protein sequence ID" value="TCZ75552.1"/>
    <property type="molecule type" value="Genomic_DNA"/>
</dbReference>
<evidence type="ECO:0000313" key="10">
    <source>
        <dbReference type="Proteomes" id="UP000295418"/>
    </source>
</evidence>
<comment type="caution">
    <text evidence="9">The sequence shown here is derived from an EMBL/GenBank/DDBJ whole genome shotgun (WGS) entry which is preliminary data.</text>
</comment>
<dbReference type="AlphaFoldDB" id="A0A4V2WNH9"/>
<dbReference type="CDD" id="cd08504">
    <property type="entry name" value="PBP2_OppA"/>
    <property type="match status" value="1"/>
</dbReference>
<comment type="subcellular location">
    <subcellularLocation>
        <location evidence="1">Cell envelope</location>
    </subcellularLocation>
</comment>
<evidence type="ECO:0000259" key="8">
    <source>
        <dbReference type="Pfam" id="PF00496"/>
    </source>
</evidence>
<evidence type="ECO:0000256" key="6">
    <source>
        <dbReference type="SAM" id="MobiDB-lite"/>
    </source>
</evidence>
<dbReference type="PROSITE" id="PS51257">
    <property type="entry name" value="PROKAR_LIPOPROTEIN"/>
    <property type="match status" value="1"/>
</dbReference>
<dbReference type="GO" id="GO:0015833">
    <property type="term" value="P:peptide transport"/>
    <property type="evidence" value="ECO:0007669"/>
    <property type="project" value="UniProtKB-KW"/>
</dbReference>
<dbReference type="InterPro" id="IPR039424">
    <property type="entry name" value="SBP_5"/>
</dbReference>
<evidence type="ECO:0000256" key="2">
    <source>
        <dbReference type="ARBA" id="ARBA00005695"/>
    </source>
</evidence>
<dbReference type="Gene3D" id="3.90.76.10">
    <property type="entry name" value="Dipeptide-binding Protein, Domain 1"/>
    <property type="match status" value="1"/>
</dbReference>
<dbReference type="GO" id="GO:0030288">
    <property type="term" value="C:outer membrane-bounded periplasmic space"/>
    <property type="evidence" value="ECO:0007669"/>
    <property type="project" value="UniProtKB-ARBA"/>
</dbReference>
<evidence type="ECO:0000256" key="5">
    <source>
        <dbReference type="ARBA" id="ARBA00022856"/>
    </source>
</evidence>
<dbReference type="PIRSF" id="PIRSF002741">
    <property type="entry name" value="MppA"/>
    <property type="match status" value="1"/>
</dbReference>
<keyword evidence="10" id="KW-1185">Reference proteome</keyword>
<evidence type="ECO:0000313" key="9">
    <source>
        <dbReference type="EMBL" id="TCZ75552.1"/>
    </source>
</evidence>
<feature type="compositionally biased region" description="Polar residues" evidence="6">
    <location>
        <begin position="34"/>
        <end position="50"/>
    </location>
</feature>